<evidence type="ECO:0000313" key="3">
    <source>
        <dbReference type="EMBL" id="WRT65545.1"/>
    </source>
</evidence>
<feature type="chain" id="PRO_5046252372" description="INO80 complex subunit B-like conserved region domain-containing protein" evidence="2">
    <location>
        <begin position="30"/>
        <end position="403"/>
    </location>
</feature>
<feature type="signal peptide" evidence="2">
    <location>
        <begin position="1"/>
        <end position="29"/>
    </location>
</feature>
<feature type="compositionally biased region" description="Low complexity" evidence="1">
    <location>
        <begin position="142"/>
        <end position="160"/>
    </location>
</feature>
<keyword evidence="4" id="KW-1185">Reference proteome</keyword>
<feature type="compositionally biased region" description="Low complexity" evidence="1">
    <location>
        <begin position="199"/>
        <end position="216"/>
    </location>
</feature>
<gene>
    <name evidence="3" type="ORF">IL334_002490</name>
</gene>
<sequence>MPYISNETLIGAALLVVLILGYQYVPSSATTISNNANTISNVNTKSSKKKASKKNKKPSSSSPPPIAGPSKTAKESDRIALGQSAEKPNGAGAGAASGENNKGVSNNKVNKSKGGNNQKADKASLGDVNQEKIVSDRQQGNKPQPQAQAEPQQQQSQQQQQKKKSLAEKLLPKEPKTKVDDMLAPEDRPGQIARVMKVTSSSSSGSGSTNNNSNGTANPFAAISSQFTNRNQDDEEDKSEEEEEVNLANDHIDGKGKIDKFQDDYIPLSDDEPSGKTKSKSKSKSKTNDGWDVVTSKKKKSSTLNISDPFASQSTSLPLPSDLASRQQKKNAKKSEEKKAARANEEAERLRRLALHKKDLERERINELYAAKQSDSSRGKSLHTSNTPGSRATLTENGKLVWD</sequence>
<feature type="compositionally biased region" description="Basic and acidic residues" evidence="1">
    <location>
        <begin position="165"/>
        <end position="189"/>
    </location>
</feature>
<evidence type="ECO:0000256" key="2">
    <source>
        <dbReference type="SAM" id="SignalP"/>
    </source>
</evidence>
<organism evidence="3 4">
    <name type="scientific">Kwoniella shivajii</name>
    <dbReference type="NCBI Taxonomy" id="564305"/>
    <lineage>
        <taxon>Eukaryota</taxon>
        <taxon>Fungi</taxon>
        <taxon>Dikarya</taxon>
        <taxon>Basidiomycota</taxon>
        <taxon>Agaricomycotina</taxon>
        <taxon>Tremellomycetes</taxon>
        <taxon>Tremellales</taxon>
        <taxon>Cryptococcaceae</taxon>
        <taxon>Kwoniella</taxon>
    </lineage>
</organism>
<feature type="compositionally biased region" description="Polar residues" evidence="1">
    <location>
        <begin position="303"/>
        <end position="318"/>
    </location>
</feature>
<name>A0ABZ1CUW2_9TREE</name>
<dbReference type="Proteomes" id="UP001329825">
    <property type="component" value="Chromosome 3"/>
</dbReference>
<accession>A0ABZ1CUW2</accession>
<feature type="compositionally biased region" description="Low complexity" evidence="1">
    <location>
        <begin position="94"/>
        <end position="117"/>
    </location>
</feature>
<evidence type="ECO:0000256" key="1">
    <source>
        <dbReference type="SAM" id="MobiDB-lite"/>
    </source>
</evidence>
<feature type="compositionally biased region" description="Basic and acidic residues" evidence="1">
    <location>
        <begin position="250"/>
        <end position="263"/>
    </location>
</feature>
<feature type="compositionally biased region" description="Basic and acidic residues" evidence="1">
    <location>
        <begin position="119"/>
        <end position="135"/>
    </location>
</feature>
<feature type="compositionally biased region" description="Low complexity" evidence="1">
    <location>
        <begin position="33"/>
        <end position="45"/>
    </location>
</feature>
<proteinExistence type="predicted"/>
<reference evidence="3 4" key="1">
    <citation type="submission" date="2024-01" db="EMBL/GenBank/DDBJ databases">
        <title>Comparative genomics of Cryptococcus and Kwoniella reveals pathogenesis evolution and contrasting modes of karyotype evolution via chromosome fusion or intercentromeric recombination.</title>
        <authorList>
            <person name="Coelho M.A."/>
            <person name="David-Palma M."/>
            <person name="Shea T."/>
            <person name="Bowers K."/>
            <person name="McGinley-Smith S."/>
            <person name="Mohammad A.W."/>
            <person name="Gnirke A."/>
            <person name="Yurkov A.M."/>
            <person name="Nowrousian M."/>
            <person name="Sun S."/>
            <person name="Cuomo C.A."/>
            <person name="Heitman J."/>
        </authorList>
    </citation>
    <scope>NUCLEOTIDE SEQUENCE [LARGE SCALE GENOMIC DNA]</scope>
    <source>
        <strain evidence="3">CBS 11374</strain>
    </source>
</reference>
<protein>
    <recommendedName>
        <fullName evidence="5">INO80 complex subunit B-like conserved region domain-containing protein</fullName>
    </recommendedName>
</protein>
<feature type="region of interest" description="Disordered" evidence="1">
    <location>
        <begin position="369"/>
        <end position="403"/>
    </location>
</feature>
<feature type="compositionally biased region" description="Acidic residues" evidence="1">
    <location>
        <begin position="233"/>
        <end position="245"/>
    </location>
</feature>
<feature type="compositionally biased region" description="Basic and acidic residues" evidence="1">
    <location>
        <begin position="333"/>
        <end position="347"/>
    </location>
</feature>
<feature type="compositionally biased region" description="Polar residues" evidence="1">
    <location>
        <begin position="382"/>
        <end position="396"/>
    </location>
</feature>
<keyword evidence="2" id="KW-0732">Signal</keyword>
<dbReference type="EMBL" id="CP141883">
    <property type="protein sequence ID" value="WRT65545.1"/>
    <property type="molecule type" value="Genomic_DNA"/>
</dbReference>
<evidence type="ECO:0000313" key="4">
    <source>
        <dbReference type="Proteomes" id="UP001329825"/>
    </source>
</evidence>
<feature type="compositionally biased region" description="Basic residues" evidence="1">
    <location>
        <begin position="46"/>
        <end position="57"/>
    </location>
</feature>
<dbReference type="GeneID" id="87954621"/>
<evidence type="ECO:0008006" key="5">
    <source>
        <dbReference type="Google" id="ProtNLM"/>
    </source>
</evidence>
<dbReference type="RefSeq" id="XP_062790285.1">
    <property type="nucleotide sequence ID" value="XM_062934234.1"/>
</dbReference>
<feature type="region of interest" description="Disordered" evidence="1">
    <location>
        <begin position="33"/>
        <end position="347"/>
    </location>
</feature>